<dbReference type="Proteomes" id="UP001449225">
    <property type="component" value="Unassembled WGS sequence"/>
</dbReference>
<reference evidence="8 9" key="1">
    <citation type="submission" date="2024-03" db="EMBL/GenBank/DDBJ databases">
        <title>Community enrichment and isolation of bacterial strains for fucoidan degradation.</title>
        <authorList>
            <person name="Sichert A."/>
        </authorList>
    </citation>
    <scope>NUCLEOTIDE SEQUENCE [LARGE SCALE GENOMIC DNA]</scope>
    <source>
        <strain evidence="8 9">AS76</strain>
    </source>
</reference>
<feature type="transmembrane region" description="Helical" evidence="6">
    <location>
        <begin position="91"/>
        <end position="112"/>
    </location>
</feature>
<evidence type="ECO:0000256" key="3">
    <source>
        <dbReference type="ARBA" id="ARBA00022692"/>
    </source>
</evidence>
<evidence type="ECO:0000259" key="7">
    <source>
        <dbReference type="Pfam" id="PF00892"/>
    </source>
</evidence>
<evidence type="ECO:0000256" key="5">
    <source>
        <dbReference type="ARBA" id="ARBA00023136"/>
    </source>
</evidence>
<feature type="transmembrane region" description="Helical" evidence="6">
    <location>
        <begin position="121"/>
        <end position="141"/>
    </location>
</feature>
<dbReference type="InterPro" id="IPR037185">
    <property type="entry name" value="EmrE-like"/>
</dbReference>
<proteinExistence type="predicted"/>
<feature type="transmembrane region" description="Helical" evidence="6">
    <location>
        <begin position="270"/>
        <end position="287"/>
    </location>
</feature>
<feature type="domain" description="EamA" evidence="7">
    <location>
        <begin position="150"/>
        <end position="286"/>
    </location>
</feature>
<feature type="transmembrane region" description="Helical" evidence="6">
    <location>
        <begin position="178"/>
        <end position="198"/>
    </location>
</feature>
<feature type="domain" description="EamA" evidence="7">
    <location>
        <begin position="2"/>
        <end position="135"/>
    </location>
</feature>
<keyword evidence="5 6" id="KW-0472">Membrane</keyword>
<gene>
    <name evidence="8" type="ORF">WNY58_01305</name>
</gene>
<evidence type="ECO:0000256" key="6">
    <source>
        <dbReference type="SAM" id="Phobius"/>
    </source>
</evidence>
<keyword evidence="9" id="KW-1185">Reference proteome</keyword>
<feature type="transmembrane region" description="Helical" evidence="6">
    <location>
        <begin position="153"/>
        <end position="171"/>
    </location>
</feature>
<dbReference type="InterPro" id="IPR000620">
    <property type="entry name" value="EamA_dom"/>
</dbReference>
<name>A0ABU9TMS5_9GAMM</name>
<feature type="transmembrane region" description="Helical" evidence="6">
    <location>
        <begin position="65"/>
        <end position="85"/>
    </location>
</feature>
<dbReference type="SUPFAM" id="SSF103481">
    <property type="entry name" value="Multidrug resistance efflux transporter EmrE"/>
    <property type="match status" value="2"/>
</dbReference>
<keyword evidence="4 6" id="KW-1133">Transmembrane helix</keyword>
<evidence type="ECO:0000313" key="9">
    <source>
        <dbReference type="Proteomes" id="UP001449225"/>
    </source>
</evidence>
<evidence type="ECO:0000256" key="1">
    <source>
        <dbReference type="ARBA" id="ARBA00004651"/>
    </source>
</evidence>
<feature type="transmembrane region" description="Helical" evidence="6">
    <location>
        <begin position="244"/>
        <end position="264"/>
    </location>
</feature>
<keyword evidence="2" id="KW-1003">Cell membrane</keyword>
<comment type="caution">
    <text evidence="8">The sequence shown here is derived from an EMBL/GenBank/DDBJ whole genome shotgun (WGS) entry which is preliminary data.</text>
</comment>
<comment type="subcellular location">
    <subcellularLocation>
        <location evidence="1">Cell membrane</location>
        <topology evidence="1">Multi-pass membrane protein</topology>
    </subcellularLocation>
</comment>
<evidence type="ECO:0000256" key="2">
    <source>
        <dbReference type="ARBA" id="ARBA00022475"/>
    </source>
</evidence>
<organism evidence="8 9">
    <name type="scientific">Neptuniibacter pectenicola</name>
    <dbReference type="NCBI Taxonomy" id="1806669"/>
    <lineage>
        <taxon>Bacteria</taxon>
        <taxon>Pseudomonadati</taxon>
        <taxon>Pseudomonadota</taxon>
        <taxon>Gammaproteobacteria</taxon>
        <taxon>Oceanospirillales</taxon>
        <taxon>Oceanospirillaceae</taxon>
        <taxon>Neptuniibacter</taxon>
    </lineage>
</organism>
<dbReference type="RefSeq" id="WP_342853679.1">
    <property type="nucleotide sequence ID" value="NZ_JBBMRA010000001.1"/>
</dbReference>
<evidence type="ECO:0000313" key="8">
    <source>
        <dbReference type="EMBL" id="MEM5535016.1"/>
    </source>
</evidence>
<protein>
    <submittedName>
        <fullName evidence="8">DMT family transporter</fullName>
    </submittedName>
</protein>
<dbReference type="InterPro" id="IPR050638">
    <property type="entry name" value="AA-Vitamin_Transporters"/>
</dbReference>
<evidence type="ECO:0000256" key="4">
    <source>
        <dbReference type="ARBA" id="ARBA00022989"/>
    </source>
</evidence>
<accession>A0ABU9TMS5</accession>
<dbReference type="PANTHER" id="PTHR32322:SF18">
    <property type="entry name" value="S-ADENOSYLMETHIONINE_S-ADENOSYLHOMOCYSTEINE TRANSPORTER"/>
    <property type="match status" value="1"/>
</dbReference>
<dbReference type="Gene3D" id="1.10.3730.20">
    <property type="match status" value="1"/>
</dbReference>
<sequence length="298" mass="33290">MAYFLLVLTTLFWAGNFVLARAFSVDIPPITLAFIRWCCALLILLPFALPAIYRHRKSIIRSWPILVFLGVLSVGSFNTLAYIGLQSTTALNGTLMQSTMPIMILLLSAIFLREPASLKQWFGVSLSLVGVLLLVCQGQLAVLKALNFNVGDLWIITAMFIWGGYSVALRWKPKEMTGFAFFSVTLIVGIICLAPASWLEMQNQAPIVWNRDLYLLIAYLAVFPSILSYLFWNYGVEKLSAQRAGLFIHLVPLWGMLLSVMFLGEQVKTFHLWGMALIFSGIYFAVLSGNSSSNKQQA</sequence>
<feature type="transmembrane region" description="Helical" evidence="6">
    <location>
        <begin position="30"/>
        <end position="53"/>
    </location>
</feature>
<dbReference type="EMBL" id="JBBMRA010000001">
    <property type="protein sequence ID" value="MEM5535016.1"/>
    <property type="molecule type" value="Genomic_DNA"/>
</dbReference>
<dbReference type="PANTHER" id="PTHR32322">
    <property type="entry name" value="INNER MEMBRANE TRANSPORTER"/>
    <property type="match status" value="1"/>
</dbReference>
<dbReference type="Pfam" id="PF00892">
    <property type="entry name" value="EamA"/>
    <property type="match status" value="2"/>
</dbReference>
<feature type="transmembrane region" description="Helical" evidence="6">
    <location>
        <begin position="213"/>
        <end position="232"/>
    </location>
</feature>
<keyword evidence="3 6" id="KW-0812">Transmembrane</keyword>